<keyword evidence="3" id="KW-1185">Reference proteome</keyword>
<organism evidence="2 3">
    <name type="scientific">Pleurodeles waltl</name>
    <name type="common">Iberian ribbed newt</name>
    <dbReference type="NCBI Taxonomy" id="8319"/>
    <lineage>
        <taxon>Eukaryota</taxon>
        <taxon>Metazoa</taxon>
        <taxon>Chordata</taxon>
        <taxon>Craniata</taxon>
        <taxon>Vertebrata</taxon>
        <taxon>Euteleostomi</taxon>
        <taxon>Amphibia</taxon>
        <taxon>Batrachia</taxon>
        <taxon>Caudata</taxon>
        <taxon>Salamandroidea</taxon>
        <taxon>Salamandridae</taxon>
        <taxon>Pleurodelinae</taxon>
        <taxon>Pleurodeles</taxon>
    </lineage>
</organism>
<gene>
    <name evidence="2" type="ORF">NDU88_002973</name>
</gene>
<reference evidence="2" key="1">
    <citation type="journal article" date="2022" name="bioRxiv">
        <title>Sequencing and chromosome-scale assembly of the giantPleurodeles waltlgenome.</title>
        <authorList>
            <person name="Brown T."/>
            <person name="Elewa A."/>
            <person name="Iarovenko S."/>
            <person name="Subramanian E."/>
            <person name="Araus A.J."/>
            <person name="Petzold A."/>
            <person name="Susuki M."/>
            <person name="Suzuki K.-i.T."/>
            <person name="Hayashi T."/>
            <person name="Toyoda A."/>
            <person name="Oliveira C."/>
            <person name="Osipova E."/>
            <person name="Leigh N.D."/>
            <person name="Simon A."/>
            <person name="Yun M.H."/>
        </authorList>
    </citation>
    <scope>NUCLEOTIDE SEQUENCE</scope>
    <source>
        <strain evidence="2">20211129_DDA</strain>
        <tissue evidence="2">Liver</tissue>
    </source>
</reference>
<evidence type="ECO:0000256" key="1">
    <source>
        <dbReference type="SAM" id="MobiDB-lite"/>
    </source>
</evidence>
<evidence type="ECO:0000313" key="2">
    <source>
        <dbReference type="EMBL" id="KAJ1124522.1"/>
    </source>
</evidence>
<dbReference type="Proteomes" id="UP001066276">
    <property type="component" value="Chromosome 7"/>
</dbReference>
<feature type="compositionally biased region" description="Pro residues" evidence="1">
    <location>
        <begin position="68"/>
        <end position="79"/>
    </location>
</feature>
<sequence>MGPPSAAVNRRRLPASSLQVNLAICGAVGTRSHDNVLPIVGPTLGFGPTPCVHSPRRAAIAHLEPRSPLSPNPLPPPSPGLRAAKQWGAPSGGLGRSTVHSPDRAVINPRKALPWDRSVSSALLTSGRCSDPARPEPRALPRLAATSTGSPSLECVAAESSDLRSRTLPMICYFRPRGWAAIPALWGLIGRDGGAR</sequence>
<proteinExistence type="predicted"/>
<protein>
    <submittedName>
        <fullName evidence="2">Uncharacterized protein</fullName>
    </submittedName>
</protein>
<dbReference type="EMBL" id="JANPWB010000011">
    <property type="protein sequence ID" value="KAJ1124522.1"/>
    <property type="molecule type" value="Genomic_DNA"/>
</dbReference>
<comment type="caution">
    <text evidence="2">The sequence shown here is derived from an EMBL/GenBank/DDBJ whole genome shotgun (WGS) entry which is preliminary data.</text>
</comment>
<dbReference type="AlphaFoldDB" id="A0AAV7PAY8"/>
<feature type="region of interest" description="Disordered" evidence="1">
    <location>
        <begin position="63"/>
        <end position="105"/>
    </location>
</feature>
<accession>A0AAV7PAY8</accession>
<name>A0AAV7PAY8_PLEWA</name>
<evidence type="ECO:0000313" key="3">
    <source>
        <dbReference type="Proteomes" id="UP001066276"/>
    </source>
</evidence>